<evidence type="ECO:0000313" key="2">
    <source>
        <dbReference type="Proteomes" id="UP000077315"/>
    </source>
</evidence>
<evidence type="ECO:0008006" key="3">
    <source>
        <dbReference type="Google" id="ProtNLM"/>
    </source>
</evidence>
<dbReference type="InParanoid" id="A0A162N9N1"/>
<sequence>MNPINKEICFFNGKKHYPVQQPLPVSPANGYSDMTMAISKMQEYALANNFALVTRDSKPTRVYLKCAKGGHYKNTRNIEDSERKRIPSSGKTGCPYLLKISYKKAAKGYLLLKATNEIEGYHNHPLDDDCLESTLKGRLSKVTVDDAREIMKLVETKTKTREIQKAINEEDNVSHKLYVNDINNIKAAFALKATFLYEKIFYYHFAQKQVVPPKEGEVYAWRQFDECTKFGSNLVS</sequence>
<dbReference type="Proteomes" id="UP000077315">
    <property type="component" value="Unassembled WGS sequence"/>
</dbReference>
<evidence type="ECO:0000313" key="1">
    <source>
        <dbReference type="EMBL" id="OAD72398.1"/>
    </source>
</evidence>
<organism evidence="1 2">
    <name type="scientific">Phycomyces blakesleeanus (strain ATCC 8743b / DSM 1359 / FGSC 10004 / NBRC 33097 / NRRL 1555)</name>
    <dbReference type="NCBI Taxonomy" id="763407"/>
    <lineage>
        <taxon>Eukaryota</taxon>
        <taxon>Fungi</taxon>
        <taxon>Fungi incertae sedis</taxon>
        <taxon>Mucoromycota</taxon>
        <taxon>Mucoromycotina</taxon>
        <taxon>Mucoromycetes</taxon>
        <taxon>Mucorales</taxon>
        <taxon>Phycomycetaceae</taxon>
        <taxon>Phycomyces</taxon>
    </lineage>
</organism>
<reference evidence="2" key="1">
    <citation type="submission" date="2015-06" db="EMBL/GenBank/DDBJ databases">
        <title>Expansion of signal transduction pathways in fungi by whole-genome duplication.</title>
        <authorList>
            <consortium name="DOE Joint Genome Institute"/>
            <person name="Corrochano L.M."/>
            <person name="Kuo A."/>
            <person name="Marcet-Houben M."/>
            <person name="Polaino S."/>
            <person name="Salamov A."/>
            <person name="Villalobos J.M."/>
            <person name="Alvarez M.I."/>
            <person name="Avalos J."/>
            <person name="Benito E.P."/>
            <person name="Benoit I."/>
            <person name="Burger G."/>
            <person name="Camino L.P."/>
            <person name="Canovas D."/>
            <person name="Cerda-Olmedo E."/>
            <person name="Cheng J.-F."/>
            <person name="Dominguez A."/>
            <person name="Elias M."/>
            <person name="Eslava A.P."/>
            <person name="Glaser F."/>
            <person name="Grimwood J."/>
            <person name="Gutierrez G."/>
            <person name="Heitman J."/>
            <person name="Henrissat B."/>
            <person name="Iturriaga E.A."/>
            <person name="Lang B.F."/>
            <person name="Lavin J.L."/>
            <person name="Lee S."/>
            <person name="Li W."/>
            <person name="Lindquist E."/>
            <person name="Lopez-Garcia S."/>
            <person name="Luque E.M."/>
            <person name="Marcos A.T."/>
            <person name="Martin J."/>
            <person name="McCluskey K."/>
            <person name="Medina H.R."/>
            <person name="Miralles-Duran A."/>
            <person name="Miyazaki A."/>
            <person name="Munoz-Torres E."/>
            <person name="Oguiza J.A."/>
            <person name="Ohm R."/>
            <person name="Olmedo M."/>
            <person name="Orejas M."/>
            <person name="Ortiz-Castellanos L."/>
            <person name="Pisabarro A.G."/>
            <person name="Rodriguez-Romero J."/>
            <person name="Ruiz-Herrera J."/>
            <person name="Ruiz-Vazquez R."/>
            <person name="Sanz C."/>
            <person name="Schackwitz W."/>
            <person name="Schmutz J."/>
            <person name="Shahriari M."/>
            <person name="Shelest E."/>
            <person name="Silva-Franco F."/>
            <person name="Soanes D."/>
            <person name="Syed K."/>
            <person name="Tagua V.G."/>
            <person name="Talbot N.J."/>
            <person name="Thon M."/>
            <person name="De vries R.P."/>
            <person name="Wiebenga A."/>
            <person name="Yadav J.S."/>
            <person name="Braun E.L."/>
            <person name="Baker S."/>
            <person name="Garre V."/>
            <person name="Horwitz B."/>
            <person name="Torres-Martinez S."/>
            <person name="Idnurm A."/>
            <person name="Herrera-Estrella A."/>
            <person name="Gabaldon T."/>
            <person name="Grigoriev I.V."/>
        </authorList>
    </citation>
    <scope>NUCLEOTIDE SEQUENCE [LARGE SCALE GENOMIC DNA]</scope>
    <source>
        <strain evidence="2">NRRL 1555(-)</strain>
    </source>
</reference>
<dbReference type="OrthoDB" id="2276242at2759"/>
<keyword evidence="2" id="KW-1185">Reference proteome</keyword>
<dbReference type="GeneID" id="29002388"/>
<dbReference type="STRING" id="763407.A0A162N9N1"/>
<dbReference type="EMBL" id="KV440983">
    <property type="protein sequence ID" value="OAD72398.1"/>
    <property type="molecule type" value="Genomic_DNA"/>
</dbReference>
<proteinExistence type="predicted"/>
<dbReference type="AlphaFoldDB" id="A0A162N9N1"/>
<dbReference type="RefSeq" id="XP_018290438.1">
    <property type="nucleotide sequence ID" value="XM_018441482.1"/>
</dbReference>
<gene>
    <name evidence="1" type="ORF">PHYBLDRAFT_65557</name>
</gene>
<protein>
    <recommendedName>
        <fullName evidence="3">FAR1 domain-containing protein</fullName>
    </recommendedName>
</protein>
<accession>A0A162N9N1</accession>
<name>A0A162N9N1_PHYB8</name>
<dbReference type="VEuPathDB" id="FungiDB:PHYBLDRAFT_65557"/>